<proteinExistence type="predicted"/>
<accession>J9CKM6</accession>
<dbReference type="AlphaFoldDB" id="J9CKM6"/>
<gene>
    <name evidence="1" type="ORF">EVA_11288</name>
</gene>
<dbReference type="EMBL" id="AMCI01003308">
    <property type="protein sequence ID" value="EJX00606.1"/>
    <property type="molecule type" value="Genomic_DNA"/>
</dbReference>
<evidence type="ECO:0000313" key="1">
    <source>
        <dbReference type="EMBL" id="EJX00606.1"/>
    </source>
</evidence>
<protein>
    <submittedName>
        <fullName evidence="1">Phospholipase, patatin family</fullName>
    </submittedName>
</protein>
<sequence length="82" mass="9629">MFHLRGEFYGFLPIYPIEKNSLNKAYYGKAFSNFEYLGEVSVVCQLPFGNISAYVNHYSSPKKEWNVGLSLGWQLFNYRFIE</sequence>
<reference evidence="1" key="1">
    <citation type="journal article" date="2012" name="PLoS ONE">
        <title>Gene sets for utilization of primary and secondary nutrition supplies in the distal gut of endangered iberian lynx.</title>
        <authorList>
            <person name="Alcaide M."/>
            <person name="Messina E."/>
            <person name="Richter M."/>
            <person name="Bargiela R."/>
            <person name="Peplies J."/>
            <person name="Huws S.A."/>
            <person name="Newbold C.J."/>
            <person name="Golyshin P.N."/>
            <person name="Simon M.A."/>
            <person name="Lopez G."/>
            <person name="Yakimov M.M."/>
            <person name="Ferrer M."/>
        </authorList>
    </citation>
    <scope>NUCLEOTIDE SEQUENCE</scope>
</reference>
<organism evidence="1">
    <name type="scientific">gut metagenome</name>
    <dbReference type="NCBI Taxonomy" id="749906"/>
    <lineage>
        <taxon>unclassified sequences</taxon>
        <taxon>metagenomes</taxon>
        <taxon>organismal metagenomes</taxon>
    </lineage>
</organism>
<comment type="caution">
    <text evidence="1">The sequence shown here is derived from an EMBL/GenBank/DDBJ whole genome shotgun (WGS) entry which is preliminary data.</text>
</comment>
<name>J9CKM6_9ZZZZ</name>